<proteinExistence type="predicted"/>
<reference evidence="1 2" key="1">
    <citation type="submission" date="2020-03" db="EMBL/GenBank/DDBJ databases">
        <title>Genomic Encyclopedia of Type Strains, Phase IV (KMG-IV): sequencing the most valuable type-strain genomes for metagenomic binning, comparative biology and taxonomic classification.</title>
        <authorList>
            <person name="Goeker M."/>
        </authorList>
    </citation>
    <scope>NUCLEOTIDE SEQUENCE [LARGE SCALE GENOMIC DNA]</scope>
    <source>
        <strain evidence="1 2">DSM 105096</strain>
    </source>
</reference>
<dbReference type="InterPro" id="IPR029044">
    <property type="entry name" value="Nucleotide-diphossugar_trans"/>
</dbReference>
<dbReference type="SUPFAM" id="SSF53448">
    <property type="entry name" value="Nucleotide-diphospho-sugar transferases"/>
    <property type="match status" value="1"/>
</dbReference>
<gene>
    <name evidence="1" type="ORF">GGR27_002164</name>
</gene>
<evidence type="ECO:0000313" key="2">
    <source>
        <dbReference type="Proteomes" id="UP000770785"/>
    </source>
</evidence>
<dbReference type="Proteomes" id="UP000770785">
    <property type="component" value="Unassembled WGS sequence"/>
</dbReference>
<protein>
    <submittedName>
        <fullName evidence="1">Uncharacterized protein</fullName>
    </submittedName>
</protein>
<evidence type="ECO:0000313" key="1">
    <source>
        <dbReference type="EMBL" id="NJC26654.1"/>
    </source>
</evidence>
<dbReference type="EMBL" id="JAATJH010000003">
    <property type="protein sequence ID" value="NJC26654.1"/>
    <property type="molecule type" value="Genomic_DNA"/>
</dbReference>
<comment type="caution">
    <text evidence="1">The sequence shown here is derived from an EMBL/GenBank/DDBJ whole genome shotgun (WGS) entry which is preliminary data.</text>
</comment>
<keyword evidence="2" id="KW-1185">Reference proteome</keyword>
<organism evidence="1 2">
    <name type="scientific">Neolewinella antarctica</name>
    <dbReference type="NCBI Taxonomy" id="442734"/>
    <lineage>
        <taxon>Bacteria</taxon>
        <taxon>Pseudomonadati</taxon>
        <taxon>Bacteroidota</taxon>
        <taxon>Saprospiria</taxon>
        <taxon>Saprospirales</taxon>
        <taxon>Lewinellaceae</taxon>
        <taxon>Neolewinella</taxon>
    </lineage>
</organism>
<sequence length="308" mass="35507">MTVLTSLAENDYFLGLAALLNSVAEHGKYVDRVIVGYRGELPSWLPELTATEHGYSFVSKSGFQVDLIRMEGKYHMVHEKPKWLWEVTEVLAPGADEYFFFDSDIVINCRMEFFGEWVRLGVALCGDVNFVFDATHPHRRVWAGFAEKEGRKIHNQLNGYYNSGFLGWTQKTKSFVSDWNDAFQMMVPHSGNMREFRVYDRTHPVLTTNQDSFNLAAMITTQPLSLVGPEAMSFSDGMRLMHHPIGPKPWRRNYFLGMLKGKPPRASDVAFWRSVNGSEFSPVSRLKQQWMIFICLAFRFLARFYKAL</sequence>
<name>A0ABX0XCL0_9BACT</name>
<dbReference type="RefSeq" id="WP_168037421.1">
    <property type="nucleotide sequence ID" value="NZ_JAATJH010000003.1"/>
</dbReference>
<accession>A0ABX0XCL0</accession>